<comment type="caution">
    <text evidence="1">The sequence shown here is derived from an EMBL/GenBank/DDBJ whole genome shotgun (WGS) entry which is preliminary data.</text>
</comment>
<evidence type="ECO:0000313" key="1">
    <source>
        <dbReference type="EMBL" id="RKO71996.1"/>
    </source>
</evidence>
<name>A0A420W018_9SPHI</name>
<dbReference type="RefSeq" id="WP_121122931.1">
    <property type="nucleotide sequence ID" value="NZ_CP158959.1"/>
</dbReference>
<protein>
    <submittedName>
        <fullName evidence="1">Uncharacterized protein</fullName>
    </submittedName>
</protein>
<gene>
    <name evidence="1" type="ORF">D7322_07765</name>
</gene>
<dbReference type="Proteomes" id="UP000282423">
    <property type="component" value="Unassembled WGS sequence"/>
</dbReference>
<evidence type="ECO:0000313" key="2">
    <source>
        <dbReference type="Proteomes" id="UP000282423"/>
    </source>
</evidence>
<dbReference type="EMBL" id="RBWS01000006">
    <property type="protein sequence ID" value="RKO71996.1"/>
    <property type="molecule type" value="Genomic_DNA"/>
</dbReference>
<accession>A0A420W018</accession>
<reference evidence="1 2" key="1">
    <citation type="submission" date="2018-10" db="EMBL/GenBank/DDBJ databases">
        <title>Sphingobacterium sp. M05W1-28.</title>
        <authorList>
            <person name="Cai H."/>
        </authorList>
    </citation>
    <scope>NUCLEOTIDE SEQUENCE [LARGE SCALE GENOMIC DNA]</scope>
    <source>
        <strain evidence="1 2">M05W1-28</strain>
    </source>
</reference>
<dbReference type="OrthoDB" id="1444051at2"/>
<keyword evidence="2" id="KW-1185">Reference proteome</keyword>
<organism evidence="1 2">
    <name type="scientific">Sphingobacterium puteale</name>
    <dbReference type="NCBI Taxonomy" id="2420510"/>
    <lineage>
        <taxon>Bacteria</taxon>
        <taxon>Pseudomonadati</taxon>
        <taxon>Bacteroidota</taxon>
        <taxon>Sphingobacteriia</taxon>
        <taxon>Sphingobacteriales</taxon>
        <taxon>Sphingobacteriaceae</taxon>
        <taxon>Sphingobacterium</taxon>
    </lineage>
</organism>
<proteinExistence type="predicted"/>
<sequence length="90" mass="10555">MTTSWNETQQIETHLLGTANPGEALLFDAHLLLDNELADKVIAQQKAYEIVKQFGRRQLKQEIEAIHQILFTQPQHIRFSQKIRRLFKKT</sequence>
<dbReference type="AlphaFoldDB" id="A0A420W018"/>